<accession>A0A382K9K2</accession>
<organism evidence="1">
    <name type="scientific">marine metagenome</name>
    <dbReference type="NCBI Taxonomy" id="408172"/>
    <lineage>
        <taxon>unclassified sequences</taxon>
        <taxon>metagenomes</taxon>
        <taxon>ecological metagenomes</taxon>
    </lineage>
</organism>
<sequence length="37" mass="3658">MNTQIIGATPGAIGGTAVFSQRIMLDVGANGLLAADL</sequence>
<dbReference type="EMBL" id="UINC01079149">
    <property type="protein sequence ID" value="SVC20879.1"/>
    <property type="molecule type" value="Genomic_DNA"/>
</dbReference>
<dbReference type="AlphaFoldDB" id="A0A382K9K2"/>
<name>A0A382K9K2_9ZZZZ</name>
<proteinExistence type="predicted"/>
<evidence type="ECO:0000313" key="1">
    <source>
        <dbReference type="EMBL" id="SVC20879.1"/>
    </source>
</evidence>
<gene>
    <name evidence="1" type="ORF">METZ01_LOCUS273733</name>
</gene>
<protein>
    <submittedName>
        <fullName evidence="1">Uncharacterized protein</fullName>
    </submittedName>
</protein>
<reference evidence="1" key="1">
    <citation type="submission" date="2018-05" db="EMBL/GenBank/DDBJ databases">
        <authorList>
            <person name="Lanie J.A."/>
            <person name="Ng W.-L."/>
            <person name="Kazmierczak K.M."/>
            <person name="Andrzejewski T.M."/>
            <person name="Davidsen T.M."/>
            <person name="Wayne K.J."/>
            <person name="Tettelin H."/>
            <person name="Glass J.I."/>
            <person name="Rusch D."/>
            <person name="Podicherti R."/>
            <person name="Tsui H.-C.T."/>
            <person name="Winkler M.E."/>
        </authorList>
    </citation>
    <scope>NUCLEOTIDE SEQUENCE</scope>
</reference>